<dbReference type="GO" id="GO:0009307">
    <property type="term" value="P:DNA restriction-modification system"/>
    <property type="evidence" value="ECO:0007669"/>
    <property type="project" value="InterPro"/>
</dbReference>
<dbReference type="GO" id="GO:0003677">
    <property type="term" value="F:DNA binding"/>
    <property type="evidence" value="ECO:0007669"/>
    <property type="project" value="InterPro"/>
</dbReference>
<dbReference type="GO" id="GO:0000287">
    <property type="term" value="F:magnesium ion binding"/>
    <property type="evidence" value="ECO:0007669"/>
    <property type="project" value="InterPro"/>
</dbReference>
<dbReference type="Pfam" id="PF09195">
    <property type="entry name" value="Endonuc-BglII"/>
    <property type="match status" value="1"/>
</dbReference>
<keyword evidence="2" id="KW-0378">Hydrolase</keyword>
<protein>
    <submittedName>
        <fullName evidence="2">Restriction endonuclease BglII</fullName>
    </submittedName>
</protein>
<dbReference type="InterPro" id="IPR011335">
    <property type="entry name" value="Restrct_endonuc-II-like"/>
</dbReference>
<keyword evidence="2" id="KW-0255">Endonuclease</keyword>
<reference evidence="1 4" key="2">
    <citation type="submission" date="2018-07" db="EMBL/GenBank/DDBJ databases">
        <title>Genomic Encyclopedia of Archaeal and Bacterial Type Strains, Phase II (KMG-II): from individual species to whole genera.</title>
        <authorList>
            <person name="Goeker M."/>
        </authorList>
    </citation>
    <scope>NUCLEOTIDE SEQUENCE [LARGE SCALE GENOMIC DNA]</scope>
    <source>
        <strain evidence="1 4">JA575</strain>
    </source>
</reference>
<evidence type="ECO:0000313" key="1">
    <source>
        <dbReference type="EMBL" id="RED29161.1"/>
    </source>
</evidence>
<proteinExistence type="predicted"/>
<dbReference type="GO" id="GO:0009036">
    <property type="term" value="F:type II site-specific deoxyribonuclease activity"/>
    <property type="evidence" value="ECO:0007669"/>
    <property type="project" value="InterPro"/>
</dbReference>
<dbReference type="InterPro" id="IPR011338">
    <property type="entry name" value="BamHI/BglII/BstY"/>
</dbReference>
<gene>
    <name evidence="1" type="ORF">BJ125_11929</name>
    <name evidence="2" type="ORF">SAMN05892882_11929</name>
</gene>
<organism evidence="2 3">
    <name type="scientific">Rhodopseudomonas pentothenatexigens</name>
    <dbReference type="NCBI Taxonomy" id="999699"/>
    <lineage>
        <taxon>Bacteria</taxon>
        <taxon>Pseudomonadati</taxon>
        <taxon>Pseudomonadota</taxon>
        <taxon>Alphaproteobacteria</taxon>
        <taxon>Hyphomicrobiales</taxon>
        <taxon>Nitrobacteraceae</taxon>
        <taxon>Rhodopseudomonas</taxon>
    </lineage>
</organism>
<dbReference type="Proteomes" id="UP000252631">
    <property type="component" value="Unassembled WGS sequence"/>
</dbReference>
<keyword evidence="4" id="KW-1185">Reference proteome</keyword>
<dbReference type="EMBL" id="UFQQ01000019">
    <property type="protein sequence ID" value="SSW92360.1"/>
    <property type="molecule type" value="Genomic_DNA"/>
</dbReference>
<keyword evidence="2" id="KW-0540">Nuclease</keyword>
<sequence length="202" mass="22484">MNNGHMPNHSFVPDDIAARYEVFEWRNGIAILSAAHPEKWADILAVLRGFSFSTSDVMKPGGAKGLIASKLDSHFTKLGWAEKKFETKIVVDEAEHAAPTHKVDCYKDRVALEVEWNNKDPFYDRDLNNFRLLFDLRAIDVGVIITRCSELQTIFNELGRGPSFGNSTTHMAKLLPRLEGGSGGGCPVVVFGIRATCYVKDQ</sequence>
<evidence type="ECO:0000313" key="3">
    <source>
        <dbReference type="Proteomes" id="UP000252631"/>
    </source>
</evidence>
<evidence type="ECO:0000313" key="2">
    <source>
        <dbReference type="EMBL" id="SSW92360.1"/>
    </source>
</evidence>
<dbReference type="InterPro" id="IPR015278">
    <property type="entry name" value="BglII-like"/>
</dbReference>
<dbReference type="Gene3D" id="3.40.91.20">
    <property type="match status" value="1"/>
</dbReference>
<dbReference type="Proteomes" id="UP000256343">
    <property type="component" value="Unassembled WGS sequence"/>
</dbReference>
<reference evidence="2 3" key="1">
    <citation type="submission" date="2017-08" db="EMBL/GenBank/DDBJ databases">
        <authorList>
            <person name="de Groot N.N."/>
        </authorList>
    </citation>
    <scope>NUCLEOTIDE SEQUENCE [LARGE SCALE GENOMIC DNA]</scope>
    <source>
        <strain evidence="2 3">JA575</strain>
    </source>
</reference>
<dbReference type="SUPFAM" id="SSF52980">
    <property type="entry name" value="Restriction endonuclease-like"/>
    <property type="match status" value="1"/>
</dbReference>
<evidence type="ECO:0000313" key="4">
    <source>
        <dbReference type="Proteomes" id="UP000256343"/>
    </source>
</evidence>
<name>A0A336JS15_9BRAD</name>
<dbReference type="EMBL" id="QRDT01000019">
    <property type="protein sequence ID" value="RED29161.1"/>
    <property type="molecule type" value="Genomic_DNA"/>
</dbReference>
<accession>A0A336JS15</accession>
<dbReference type="AlphaFoldDB" id="A0A336JS15"/>